<evidence type="ECO:0000256" key="3">
    <source>
        <dbReference type="ARBA" id="ARBA00022741"/>
    </source>
</evidence>
<dbReference type="OrthoDB" id="5560252at2"/>
<dbReference type="InterPro" id="IPR027417">
    <property type="entry name" value="P-loop_NTPase"/>
</dbReference>
<dbReference type="EMBL" id="FOSH01000001">
    <property type="protein sequence ID" value="SFJ77646.1"/>
    <property type="molecule type" value="Genomic_DNA"/>
</dbReference>
<accession>A0A1I3U701</accession>
<dbReference type="SMART" id="SM00382">
    <property type="entry name" value="AAA"/>
    <property type="match status" value="1"/>
</dbReference>
<keyword evidence="2" id="KW-0813">Transport</keyword>
<evidence type="ECO:0000313" key="7">
    <source>
        <dbReference type="Proteomes" id="UP000198924"/>
    </source>
</evidence>
<protein>
    <submittedName>
        <fullName evidence="6">ABC-2 type transport system ATP-binding protein</fullName>
    </submittedName>
</protein>
<reference evidence="7" key="1">
    <citation type="submission" date="2016-10" db="EMBL/GenBank/DDBJ databases">
        <authorList>
            <person name="Varghese N."/>
            <person name="Submissions S."/>
        </authorList>
    </citation>
    <scope>NUCLEOTIDE SEQUENCE [LARGE SCALE GENOMIC DNA]</scope>
    <source>
        <strain evidence="7">DSM 11578</strain>
    </source>
</reference>
<organism evidence="6 7">
    <name type="scientific">Methylophaga sulfidovorans</name>
    <dbReference type="NCBI Taxonomy" id="45496"/>
    <lineage>
        <taxon>Bacteria</taxon>
        <taxon>Pseudomonadati</taxon>
        <taxon>Pseudomonadota</taxon>
        <taxon>Gammaproteobacteria</taxon>
        <taxon>Thiotrichales</taxon>
        <taxon>Piscirickettsiaceae</taxon>
        <taxon>Methylophaga</taxon>
    </lineage>
</organism>
<comment type="similarity">
    <text evidence="1">Belongs to the ABC transporter superfamily.</text>
</comment>
<name>A0A1I3U701_9GAMM</name>
<dbReference type="Gene3D" id="3.40.50.300">
    <property type="entry name" value="P-loop containing nucleotide triphosphate hydrolases"/>
    <property type="match status" value="1"/>
</dbReference>
<keyword evidence="4 6" id="KW-0067">ATP-binding</keyword>
<keyword evidence="7" id="KW-1185">Reference proteome</keyword>
<keyword evidence="3" id="KW-0547">Nucleotide-binding</keyword>
<dbReference type="PANTHER" id="PTHR43335:SF4">
    <property type="entry name" value="ABC TRANSPORTER, ATP-BINDING PROTEIN"/>
    <property type="match status" value="1"/>
</dbReference>
<proteinExistence type="inferred from homology"/>
<gene>
    <name evidence="6" type="ORF">SAMN04488079_101170</name>
</gene>
<feature type="domain" description="ABC transporter" evidence="5">
    <location>
        <begin position="5"/>
        <end position="234"/>
    </location>
</feature>
<dbReference type="GO" id="GO:0016887">
    <property type="term" value="F:ATP hydrolysis activity"/>
    <property type="evidence" value="ECO:0007669"/>
    <property type="project" value="InterPro"/>
</dbReference>
<dbReference type="STRING" id="45496.SAMN04488079_101170"/>
<dbReference type="PANTHER" id="PTHR43335">
    <property type="entry name" value="ABC TRANSPORTER, ATP-BINDING PROTEIN"/>
    <property type="match status" value="1"/>
</dbReference>
<dbReference type="RefSeq" id="WP_091711295.1">
    <property type="nucleotide sequence ID" value="NZ_FOSH01000001.1"/>
</dbReference>
<dbReference type="InterPro" id="IPR003439">
    <property type="entry name" value="ABC_transporter-like_ATP-bd"/>
</dbReference>
<dbReference type="InterPro" id="IPR003593">
    <property type="entry name" value="AAA+_ATPase"/>
</dbReference>
<dbReference type="Proteomes" id="UP000198924">
    <property type="component" value="Unassembled WGS sequence"/>
</dbReference>
<evidence type="ECO:0000259" key="5">
    <source>
        <dbReference type="PROSITE" id="PS50893"/>
    </source>
</evidence>
<dbReference type="CDD" id="cd03230">
    <property type="entry name" value="ABC_DR_subfamily_A"/>
    <property type="match status" value="1"/>
</dbReference>
<dbReference type="SUPFAM" id="SSF52540">
    <property type="entry name" value="P-loop containing nucleoside triphosphate hydrolases"/>
    <property type="match status" value="1"/>
</dbReference>
<evidence type="ECO:0000313" key="6">
    <source>
        <dbReference type="EMBL" id="SFJ77646.1"/>
    </source>
</evidence>
<dbReference type="AlphaFoldDB" id="A0A1I3U701"/>
<sequence>MTLRIEIDDLAKYFGAIKAVDGVSFSVSKGEVLGFLGPNGAGKSTTMKMITGFLTPTRGTVRVCGYDVLTDPISVKAHLGYLPEGAPAYADMTPDGFLKFIAEIRGIKGADRRRAVDSAAERARITNVMYQPIETLSKGYKRRVGLAQSILHNPPVLILDEPTDGLDPNQKHEVRTLINEMAEDKAIIISTHILEEVHALCTRNVVIANGKVKFDGTPQELESKSRYYNAVVVNVANIEQNAFETFLKSLPFVAQVEPVEGAGFRVYPKDGQQITAELSEKIRENGWSIDALHAEAGRLDEVFRSITMPNTGAKN</sequence>
<evidence type="ECO:0000256" key="1">
    <source>
        <dbReference type="ARBA" id="ARBA00005417"/>
    </source>
</evidence>
<dbReference type="GO" id="GO:0005524">
    <property type="term" value="F:ATP binding"/>
    <property type="evidence" value="ECO:0007669"/>
    <property type="project" value="UniProtKB-KW"/>
</dbReference>
<dbReference type="Pfam" id="PF00005">
    <property type="entry name" value="ABC_tran"/>
    <property type="match status" value="1"/>
</dbReference>
<dbReference type="PROSITE" id="PS50893">
    <property type="entry name" value="ABC_TRANSPORTER_2"/>
    <property type="match status" value="1"/>
</dbReference>
<evidence type="ECO:0000256" key="4">
    <source>
        <dbReference type="ARBA" id="ARBA00022840"/>
    </source>
</evidence>
<evidence type="ECO:0000256" key="2">
    <source>
        <dbReference type="ARBA" id="ARBA00022448"/>
    </source>
</evidence>